<evidence type="ECO:0000256" key="1">
    <source>
        <dbReference type="ARBA" id="ARBA00005525"/>
    </source>
</evidence>
<evidence type="ECO:0000256" key="2">
    <source>
        <dbReference type="ARBA" id="ARBA00022650"/>
    </source>
</evidence>
<accession>A0A7H1ML24</accession>
<dbReference type="InterPro" id="IPR008927">
    <property type="entry name" value="6-PGluconate_DH-like_C_sf"/>
</dbReference>
<keyword evidence="2 5" id="KW-0641">Proline biosynthesis</keyword>
<organism evidence="9 10">
    <name type="scientific">Weissella koreensis</name>
    <dbReference type="NCBI Taxonomy" id="165096"/>
    <lineage>
        <taxon>Bacteria</taxon>
        <taxon>Bacillati</taxon>
        <taxon>Bacillota</taxon>
        <taxon>Bacilli</taxon>
        <taxon>Lactobacillales</taxon>
        <taxon>Lactobacillaceae</taxon>
        <taxon>Weissella</taxon>
    </lineage>
</organism>
<comment type="catalytic activity">
    <reaction evidence="5">
        <text>L-proline + NADP(+) = (S)-1-pyrroline-5-carboxylate + NADPH + 2 H(+)</text>
        <dbReference type="Rhea" id="RHEA:14109"/>
        <dbReference type="ChEBI" id="CHEBI:15378"/>
        <dbReference type="ChEBI" id="CHEBI:17388"/>
        <dbReference type="ChEBI" id="CHEBI:57783"/>
        <dbReference type="ChEBI" id="CHEBI:58349"/>
        <dbReference type="ChEBI" id="CHEBI:60039"/>
        <dbReference type="EC" id="1.5.1.2"/>
    </reaction>
</comment>
<dbReference type="EC" id="1.5.1.2" evidence="5"/>
<comment type="catalytic activity">
    <reaction evidence="5">
        <text>L-proline + NAD(+) = (S)-1-pyrroline-5-carboxylate + NADH + 2 H(+)</text>
        <dbReference type="Rhea" id="RHEA:14105"/>
        <dbReference type="ChEBI" id="CHEBI:15378"/>
        <dbReference type="ChEBI" id="CHEBI:17388"/>
        <dbReference type="ChEBI" id="CHEBI:57540"/>
        <dbReference type="ChEBI" id="CHEBI:57945"/>
        <dbReference type="ChEBI" id="CHEBI:60039"/>
        <dbReference type="EC" id="1.5.1.2"/>
    </reaction>
</comment>
<dbReference type="Proteomes" id="UP000516446">
    <property type="component" value="Chromosome"/>
</dbReference>
<dbReference type="SUPFAM" id="SSF48179">
    <property type="entry name" value="6-phosphogluconate dehydrogenase C-terminal domain-like"/>
    <property type="match status" value="1"/>
</dbReference>
<keyword evidence="5" id="KW-0963">Cytoplasm</keyword>
<comment type="pathway">
    <text evidence="5">Amino-acid biosynthesis; L-proline biosynthesis; L-proline from L-glutamate 5-semialdehyde: step 1/1.</text>
</comment>
<evidence type="ECO:0000313" key="10">
    <source>
        <dbReference type="Proteomes" id="UP000516446"/>
    </source>
</evidence>
<feature type="domain" description="Pyrroline-5-carboxylate reductase dimerisation" evidence="8">
    <location>
        <begin position="160"/>
        <end position="263"/>
    </location>
</feature>
<dbReference type="EMBL" id="CP043431">
    <property type="protein sequence ID" value="QNT64160.1"/>
    <property type="molecule type" value="Genomic_DNA"/>
</dbReference>
<dbReference type="Pfam" id="PF03807">
    <property type="entry name" value="F420_oxidored"/>
    <property type="match status" value="1"/>
</dbReference>
<keyword evidence="3 5" id="KW-0521">NADP</keyword>
<dbReference type="Gene3D" id="1.10.3730.10">
    <property type="entry name" value="ProC C-terminal domain-like"/>
    <property type="match status" value="1"/>
</dbReference>
<evidence type="ECO:0000256" key="3">
    <source>
        <dbReference type="ARBA" id="ARBA00022857"/>
    </source>
</evidence>
<protein>
    <recommendedName>
        <fullName evidence="5">Pyrroline-5-carboxylate reductase</fullName>
        <shortName evidence="5">P5C reductase</shortName>
        <shortName evidence="5">P5CR</shortName>
        <ecNumber evidence="5">1.5.1.2</ecNumber>
    </recommendedName>
    <alternativeName>
        <fullName evidence="5">PCA reductase</fullName>
    </alternativeName>
</protein>
<feature type="domain" description="Pyrroline-5-carboxylate reductase catalytic N-terminal" evidence="7">
    <location>
        <begin position="3"/>
        <end position="95"/>
    </location>
</feature>
<dbReference type="SUPFAM" id="SSF51735">
    <property type="entry name" value="NAD(P)-binding Rossmann-fold domains"/>
    <property type="match status" value="1"/>
</dbReference>
<dbReference type="HAMAP" id="MF_01925">
    <property type="entry name" value="P5C_reductase"/>
    <property type="match status" value="1"/>
</dbReference>
<dbReference type="PIRSF" id="PIRSF000193">
    <property type="entry name" value="Pyrrol-5-carb_rd"/>
    <property type="match status" value="1"/>
</dbReference>
<dbReference type="RefSeq" id="WP_006845879.1">
    <property type="nucleotide sequence ID" value="NZ_CP026847.1"/>
</dbReference>
<evidence type="ECO:0000256" key="5">
    <source>
        <dbReference type="HAMAP-Rule" id="MF_01925"/>
    </source>
</evidence>
<dbReference type="InterPro" id="IPR028939">
    <property type="entry name" value="P5C_Rdtase_cat_N"/>
</dbReference>
<keyword evidence="4 5" id="KW-0560">Oxidoreductase</keyword>
<sequence length="265" mass="27786">MLKIGFIGAGNMAQAMMQGWSKLDSDQVSQGAYTRHHLPETTQAWQVEEFGSAIEIAMVSDMLVLATPPTALEKISADLKPLLEMMPQKIIVSVLGGISLDALQAALGEQAKIVRALPNVNVAVGQGYTAMHAGAQITAEEKGAVFAILAELGRVDEMPEADFGAVSAVAGSGPAFVAGFIEALTAAGQTAGLDEERAVKLSLQTFRGTLDKMVQSDLSAHELAQLVMTPGGSTAAGWETMQKGNLNGLVSDVIQATMQKNAEFE</sequence>
<dbReference type="PANTHER" id="PTHR11645">
    <property type="entry name" value="PYRROLINE-5-CARBOXYLATE REDUCTASE"/>
    <property type="match status" value="1"/>
</dbReference>
<evidence type="ECO:0000259" key="7">
    <source>
        <dbReference type="Pfam" id="PF03807"/>
    </source>
</evidence>
<name>A0A7H1ML24_9LACO</name>
<dbReference type="GO" id="GO:0004735">
    <property type="term" value="F:pyrroline-5-carboxylate reductase activity"/>
    <property type="evidence" value="ECO:0007669"/>
    <property type="project" value="UniProtKB-UniRule"/>
</dbReference>
<dbReference type="AlphaFoldDB" id="A0A7H1ML24"/>
<evidence type="ECO:0000256" key="6">
    <source>
        <dbReference type="PIRSR" id="PIRSR000193-1"/>
    </source>
</evidence>
<evidence type="ECO:0000256" key="4">
    <source>
        <dbReference type="ARBA" id="ARBA00023002"/>
    </source>
</evidence>
<dbReference type="PANTHER" id="PTHR11645:SF0">
    <property type="entry name" value="PYRROLINE-5-CARBOXYLATE REDUCTASE 3"/>
    <property type="match status" value="1"/>
</dbReference>
<gene>
    <name evidence="5" type="primary">proC</name>
    <name evidence="9" type="ORF">FY536_02240</name>
</gene>
<keyword evidence="10" id="KW-1185">Reference proteome</keyword>
<dbReference type="InterPro" id="IPR029036">
    <property type="entry name" value="P5CR_dimer"/>
</dbReference>
<dbReference type="UniPathway" id="UPA00098">
    <property type="reaction ID" value="UER00361"/>
</dbReference>
<keyword evidence="5" id="KW-0028">Amino-acid biosynthesis</keyword>
<evidence type="ECO:0000259" key="8">
    <source>
        <dbReference type="Pfam" id="PF14748"/>
    </source>
</evidence>
<feature type="binding site" evidence="6">
    <location>
        <begin position="7"/>
        <end position="12"/>
    </location>
    <ligand>
        <name>NADP(+)</name>
        <dbReference type="ChEBI" id="CHEBI:58349"/>
    </ligand>
</feature>
<comment type="subcellular location">
    <subcellularLocation>
        <location evidence="5">Cytoplasm</location>
    </subcellularLocation>
</comment>
<evidence type="ECO:0000313" key="9">
    <source>
        <dbReference type="EMBL" id="QNT64160.1"/>
    </source>
</evidence>
<dbReference type="InterPro" id="IPR000304">
    <property type="entry name" value="Pyrroline-COOH_reductase"/>
</dbReference>
<dbReference type="InterPro" id="IPR036291">
    <property type="entry name" value="NAD(P)-bd_dom_sf"/>
</dbReference>
<reference evidence="9 10" key="1">
    <citation type="submission" date="2019-08" db="EMBL/GenBank/DDBJ databases">
        <authorList>
            <person name="Chang H.C."/>
            <person name="Mun S.Y."/>
        </authorList>
    </citation>
    <scope>NUCLEOTIDE SEQUENCE [LARGE SCALE GENOMIC DNA]</scope>
    <source>
        <strain evidence="9 10">SK</strain>
    </source>
</reference>
<comment type="similarity">
    <text evidence="1 5">Belongs to the pyrroline-5-carboxylate reductase family.</text>
</comment>
<proteinExistence type="inferred from homology"/>
<comment type="function">
    <text evidence="5">Catalyzes the reduction of 1-pyrroline-5-carboxylate (PCA) to L-proline.</text>
</comment>
<dbReference type="Pfam" id="PF14748">
    <property type="entry name" value="P5CR_dimer"/>
    <property type="match status" value="1"/>
</dbReference>
<dbReference type="Gene3D" id="3.40.50.720">
    <property type="entry name" value="NAD(P)-binding Rossmann-like Domain"/>
    <property type="match status" value="1"/>
</dbReference>
<dbReference type="GO" id="GO:0055129">
    <property type="term" value="P:L-proline biosynthetic process"/>
    <property type="evidence" value="ECO:0007669"/>
    <property type="project" value="UniProtKB-UniRule"/>
</dbReference>
<feature type="binding site" evidence="6">
    <location>
        <begin position="66"/>
        <end position="69"/>
    </location>
    <ligand>
        <name>NADP(+)</name>
        <dbReference type="ChEBI" id="CHEBI:58349"/>
    </ligand>
</feature>
<dbReference type="GO" id="GO:0005737">
    <property type="term" value="C:cytoplasm"/>
    <property type="evidence" value="ECO:0007669"/>
    <property type="project" value="UniProtKB-SubCell"/>
</dbReference>